<dbReference type="GO" id="GO:0004850">
    <property type="term" value="F:uridine phosphorylase activity"/>
    <property type="evidence" value="ECO:0007669"/>
    <property type="project" value="UniProtKB-EC"/>
</dbReference>
<dbReference type="InterPro" id="IPR000845">
    <property type="entry name" value="Nucleoside_phosphorylase_d"/>
</dbReference>
<accession>A0A964WWK9</accession>
<proteinExistence type="predicted"/>
<dbReference type="PANTHER" id="PTHR43691:SF11">
    <property type="entry name" value="FI09636P-RELATED"/>
    <property type="match status" value="1"/>
</dbReference>
<organism evidence="5 6">
    <name type="scientific">Flagellimonas ochracea</name>
    <dbReference type="NCBI Taxonomy" id="2696472"/>
    <lineage>
        <taxon>Bacteria</taxon>
        <taxon>Pseudomonadati</taxon>
        <taxon>Bacteroidota</taxon>
        <taxon>Flavobacteriia</taxon>
        <taxon>Flavobacteriales</taxon>
        <taxon>Flavobacteriaceae</taxon>
        <taxon>Flagellimonas</taxon>
    </lineage>
</organism>
<protein>
    <recommendedName>
        <fullName evidence="2">Uridine phosphorylase</fullName>
        <ecNumber evidence="1">2.4.2.3</ecNumber>
    </recommendedName>
</protein>
<evidence type="ECO:0000313" key="6">
    <source>
        <dbReference type="Proteomes" id="UP000667650"/>
    </source>
</evidence>
<dbReference type="SUPFAM" id="SSF53167">
    <property type="entry name" value="Purine and uridine phosphorylases"/>
    <property type="match status" value="1"/>
</dbReference>
<dbReference type="Proteomes" id="UP000667650">
    <property type="component" value="Unassembled WGS sequence"/>
</dbReference>
<evidence type="ECO:0000256" key="2">
    <source>
        <dbReference type="ARBA" id="ARBA00021980"/>
    </source>
</evidence>
<dbReference type="CDD" id="cd00436">
    <property type="entry name" value="UP_TbUP-like"/>
    <property type="match status" value="1"/>
</dbReference>
<dbReference type="RefSeq" id="WP_166522289.1">
    <property type="nucleotide sequence ID" value="NZ_JAAABI010000001.1"/>
</dbReference>
<comment type="caution">
    <text evidence="5">The sequence shown here is derived from an EMBL/GenBank/DDBJ whole genome shotgun (WGS) entry which is preliminary data.</text>
</comment>
<dbReference type="Gene3D" id="3.40.50.1580">
    <property type="entry name" value="Nucleoside phosphorylase domain"/>
    <property type="match status" value="1"/>
</dbReference>
<dbReference type="GO" id="GO:0004731">
    <property type="term" value="F:purine-nucleoside phosphorylase activity"/>
    <property type="evidence" value="ECO:0007669"/>
    <property type="project" value="TreeGrafter"/>
</dbReference>
<dbReference type="EC" id="2.4.2.3" evidence="1"/>
<gene>
    <name evidence="5" type="ORF">GTQ34_03080</name>
</gene>
<feature type="domain" description="Nucleoside phosphorylase" evidence="4">
    <location>
        <begin position="32"/>
        <end position="283"/>
    </location>
</feature>
<evidence type="ECO:0000259" key="4">
    <source>
        <dbReference type="Pfam" id="PF01048"/>
    </source>
</evidence>
<sequence length="291" mass="32543">MDGSMGNSELILNPDGSIYHLNLKPEDIASTVITVGDPGRVSQVSQYFDSIELKKGKREFITHTGQYKGERITVLSTGIGTDNIDIVFNELDALVNIDFQSRAVKKEKIQLSIIRVGTSGAIQPDIPVDSFLLSKSGIGFDGLMHFYDSGHVRNAKLEETLNDYLNWRKYNIVPYVVDCNENLASIFDSNRIRYGITVTNSGFYGPQGRTLRLTPKLEDFNAVLEAFSHDDQRITNHEMETAGMYGLAKMHGHRSVSLNVILANRVTGEFSKRGYKAIDDLIRFTLEKLVS</sequence>
<dbReference type="PANTHER" id="PTHR43691">
    <property type="entry name" value="URIDINE PHOSPHORYLASE"/>
    <property type="match status" value="1"/>
</dbReference>
<dbReference type="EMBL" id="JAAABI010000001">
    <property type="protein sequence ID" value="NAY90892.1"/>
    <property type="molecule type" value="Genomic_DNA"/>
</dbReference>
<reference evidence="5" key="1">
    <citation type="submission" date="2020-01" db="EMBL/GenBank/DDBJ databases">
        <title>Muricauda ochracea sp. nov., isolated from a tidal flat of Garorim bay in Korea.</title>
        <authorList>
            <person name="Kim D."/>
            <person name="Yoo Y."/>
            <person name="Kim J.-J."/>
        </authorList>
    </citation>
    <scope>NUCLEOTIDE SEQUENCE</scope>
    <source>
        <strain evidence="5">JGD-17</strain>
    </source>
</reference>
<keyword evidence="6" id="KW-1185">Reference proteome</keyword>
<dbReference type="GO" id="GO:0005829">
    <property type="term" value="C:cytosol"/>
    <property type="evidence" value="ECO:0007669"/>
    <property type="project" value="TreeGrafter"/>
</dbReference>
<evidence type="ECO:0000313" key="5">
    <source>
        <dbReference type="EMBL" id="NAY90892.1"/>
    </source>
</evidence>
<evidence type="ECO:0000256" key="1">
    <source>
        <dbReference type="ARBA" id="ARBA00011888"/>
    </source>
</evidence>
<evidence type="ECO:0000256" key="3">
    <source>
        <dbReference type="ARBA" id="ARBA00048447"/>
    </source>
</evidence>
<dbReference type="Pfam" id="PF01048">
    <property type="entry name" value="PNP_UDP_1"/>
    <property type="match status" value="1"/>
</dbReference>
<dbReference type="GO" id="GO:0006152">
    <property type="term" value="P:purine nucleoside catabolic process"/>
    <property type="evidence" value="ECO:0007669"/>
    <property type="project" value="TreeGrafter"/>
</dbReference>
<name>A0A964WWK9_9FLAO</name>
<dbReference type="AlphaFoldDB" id="A0A964WWK9"/>
<dbReference type="InterPro" id="IPR035994">
    <property type="entry name" value="Nucleoside_phosphorylase_sf"/>
</dbReference>
<comment type="catalytic activity">
    <reaction evidence="3">
        <text>uridine + phosphate = alpha-D-ribose 1-phosphate + uracil</text>
        <dbReference type="Rhea" id="RHEA:24388"/>
        <dbReference type="ChEBI" id="CHEBI:16704"/>
        <dbReference type="ChEBI" id="CHEBI:17568"/>
        <dbReference type="ChEBI" id="CHEBI:43474"/>
        <dbReference type="ChEBI" id="CHEBI:57720"/>
        <dbReference type="EC" id="2.4.2.3"/>
    </reaction>
</comment>